<proteinExistence type="predicted"/>
<dbReference type="EMBL" id="DYVX01000035">
    <property type="protein sequence ID" value="HJF91569.1"/>
    <property type="molecule type" value="Genomic_DNA"/>
</dbReference>
<name>A0A921LBK9_9BACT</name>
<dbReference type="Proteomes" id="UP000717835">
    <property type="component" value="Unassembled WGS sequence"/>
</dbReference>
<organism evidence="1 2">
    <name type="scientific">Mediterranea massiliensis</name>
    <dbReference type="NCBI Taxonomy" id="1841865"/>
    <lineage>
        <taxon>Bacteria</taxon>
        <taxon>Pseudomonadati</taxon>
        <taxon>Bacteroidota</taxon>
        <taxon>Bacteroidia</taxon>
        <taxon>Bacteroidales</taxon>
        <taxon>Bacteroidaceae</taxon>
        <taxon>Mediterranea</taxon>
    </lineage>
</organism>
<sequence length="52" mass="6244">MEKLTKSMSLFKERNCSVSIVLDSRTRRKNAYEFPLSLRFTVDRKFFYFTVG</sequence>
<accession>A0A921LBK9</accession>
<evidence type="ECO:0000313" key="2">
    <source>
        <dbReference type="Proteomes" id="UP000717835"/>
    </source>
</evidence>
<reference evidence="1" key="2">
    <citation type="submission" date="2021-09" db="EMBL/GenBank/DDBJ databases">
        <authorList>
            <person name="Gilroy R."/>
        </authorList>
    </citation>
    <scope>NUCLEOTIDE SEQUENCE</scope>
    <source>
        <strain evidence="1">CHK55-1828</strain>
    </source>
</reference>
<comment type="caution">
    <text evidence="1">The sequence shown here is derived from an EMBL/GenBank/DDBJ whole genome shotgun (WGS) entry which is preliminary data.</text>
</comment>
<dbReference type="AlphaFoldDB" id="A0A921LBK9"/>
<protein>
    <submittedName>
        <fullName evidence="1">Integrase</fullName>
    </submittedName>
</protein>
<feature type="non-terminal residue" evidence="1">
    <location>
        <position position="52"/>
    </location>
</feature>
<reference evidence="1" key="1">
    <citation type="journal article" date="2021" name="PeerJ">
        <title>Extensive microbial diversity within the chicken gut microbiome revealed by metagenomics and culture.</title>
        <authorList>
            <person name="Gilroy R."/>
            <person name="Ravi A."/>
            <person name="Getino M."/>
            <person name="Pursley I."/>
            <person name="Horton D.L."/>
            <person name="Alikhan N.F."/>
            <person name="Baker D."/>
            <person name="Gharbi K."/>
            <person name="Hall N."/>
            <person name="Watson M."/>
            <person name="Adriaenssens E.M."/>
            <person name="Foster-Nyarko E."/>
            <person name="Jarju S."/>
            <person name="Secka A."/>
            <person name="Antonio M."/>
            <person name="Oren A."/>
            <person name="Chaudhuri R.R."/>
            <person name="La Ragione R."/>
            <person name="Hildebrand F."/>
            <person name="Pallen M.J."/>
        </authorList>
    </citation>
    <scope>NUCLEOTIDE SEQUENCE</scope>
    <source>
        <strain evidence="1">CHK55-1828</strain>
    </source>
</reference>
<gene>
    <name evidence="1" type="ORF">K8W02_04180</name>
</gene>
<evidence type="ECO:0000313" key="1">
    <source>
        <dbReference type="EMBL" id="HJF91569.1"/>
    </source>
</evidence>